<dbReference type="Proteomes" id="UP000095282">
    <property type="component" value="Unplaced"/>
</dbReference>
<proteinExistence type="predicted"/>
<evidence type="ECO:0000313" key="2">
    <source>
        <dbReference type="WBParaSite" id="Csp11.Scaffold629.g8745.t1"/>
    </source>
</evidence>
<dbReference type="eggNOG" id="ENOG502TGA4">
    <property type="taxonomic scope" value="Eukaryota"/>
</dbReference>
<keyword evidence="1" id="KW-1185">Reference proteome</keyword>
<protein>
    <submittedName>
        <fullName evidence="2">Serine/threonine-protein kinase ATR</fullName>
    </submittedName>
</protein>
<sequence>MIVEYLNDLVDGMELKSVESISQTFFHIIKCLRNVTIKASRPSRSPLMNVLVEQLFKSLQLKFDRLKTIGSITTVSCFYTQIYSNLLPQLDHLHDHWTRENGPRSEMCQLDALMKMEANRDPSGELVRTAFRSIDEEQVIKMLGELGIHSTSDHTFQDYQILAENWNRIQHSGNFDFGEF</sequence>
<dbReference type="WBParaSite" id="Csp11.Scaffold629.g8745.t1">
    <property type="protein sequence ID" value="Csp11.Scaffold629.g8745.t1"/>
    <property type="gene ID" value="Csp11.Scaffold629.g8745"/>
</dbReference>
<name>A0A1I7UFB6_9PELO</name>
<dbReference type="AlphaFoldDB" id="A0A1I7UFB6"/>
<evidence type="ECO:0000313" key="1">
    <source>
        <dbReference type="Proteomes" id="UP000095282"/>
    </source>
</evidence>
<organism evidence="1 2">
    <name type="scientific">Caenorhabditis tropicalis</name>
    <dbReference type="NCBI Taxonomy" id="1561998"/>
    <lineage>
        <taxon>Eukaryota</taxon>
        <taxon>Metazoa</taxon>
        <taxon>Ecdysozoa</taxon>
        <taxon>Nematoda</taxon>
        <taxon>Chromadorea</taxon>
        <taxon>Rhabditida</taxon>
        <taxon>Rhabditina</taxon>
        <taxon>Rhabditomorpha</taxon>
        <taxon>Rhabditoidea</taxon>
        <taxon>Rhabditidae</taxon>
        <taxon>Peloderinae</taxon>
        <taxon>Caenorhabditis</taxon>
    </lineage>
</organism>
<reference evidence="2" key="1">
    <citation type="submission" date="2016-11" db="UniProtKB">
        <authorList>
            <consortium name="WormBaseParasite"/>
        </authorList>
    </citation>
    <scope>IDENTIFICATION</scope>
</reference>
<accession>A0A1I7UFB6</accession>